<dbReference type="PROSITE" id="PS51257">
    <property type="entry name" value="PROKAR_LIPOPROTEIN"/>
    <property type="match status" value="1"/>
</dbReference>
<keyword evidence="3" id="KW-1185">Reference proteome</keyword>
<reference evidence="2 3" key="1">
    <citation type="submission" date="2018-03" db="EMBL/GenBank/DDBJ databases">
        <title>Genomic Encyclopedia of Archaeal and Bacterial Type Strains, Phase II (KMG-II): from individual species to whole genera.</title>
        <authorList>
            <person name="Goeker M."/>
        </authorList>
    </citation>
    <scope>NUCLEOTIDE SEQUENCE [LARGE SCALE GENOMIC DNA]</scope>
    <source>
        <strain evidence="2 3">DSM 27929</strain>
    </source>
</reference>
<accession>A0A2T0WDM8</accession>
<feature type="chain" id="PRO_5015704745" description="Lipocalin-like protein" evidence="1">
    <location>
        <begin position="23"/>
        <end position="145"/>
    </location>
</feature>
<sequence length="145" mass="16438">MKIPYTIQLIFLSFFLLSCAEAENVTIITEKMDLEGTFQRVSGDELGPVAEVTILLHSGKWEGNSSRPKYPALCKGTYTLTENSITFENECMWTADFDWSLILSGTFNITQTETHMIWEKVIGEGDNQIIDRYTFPIADRAKLGQ</sequence>
<proteinExistence type="predicted"/>
<evidence type="ECO:0000313" key="2">
    <source>
        <dbReference type="EMBL" id="PRY84634.1"/>
    </source>
</evidence>
<dbReference type="OrthoDB" id="708590at2"/>
<feature type="signal peptide" evidence="1">
    <location>
        <begin position="1"/>
        <end position="22"/>
    </location>
</feature>
<organism evidence="2 3">
    <name type="scientific">Mongoliibacter ruber</name>
    <dbReference type="NCBI Taxonomy" id="1750599"/>
    <lineage>
        <taxon>Bacteria</taxon>
        <taxon>Pseudomonadati</taxon>
        <taxon>Bacteroidota</taxon>
        <taxon>Cytophagia</taxon>
        <taxon>Cytophagales</taxon>
        <taxon>Cyclobacteriaceae</taxon>
        <taxon>Mongoliibacter</taxon>
    </lineage>
</organism>
<gene>
    <name evidence="2" type="ORF">CLW00_11817</name>
</gene>
<dbReference type="Proteomes" id="UP000238157">
    <property type="component" value="Unassembled WGS sequence"/>
</dbReference>
<evidence type="ECO:0000313" key="3">
    <source>
        <dbReference type="Proteomes" id="UP000238157"/>
    </source>
</evidence>
<protein>
    <recommendedName>
        <fullName evidence="4">Lipocalin-like protein</fullName>
    </recommendedName>
</protein>
<keyword evidence="1" id="KW-0732">Signal</keyword>
<name>A0A2T0WDM8_9BACT</name>
<dbReference type="EMBL" id="PVTR01000018">
    <property type="protein sequence ID" value="PRY84634.1"/>
    <property type="molecule type" value="Genomic_DNA"/>
</dbReference>
<evidence type="ECO:0008006" key="4">
    <source>
        <dbReference type="Google" id="ProtNLM"/>
    </source>
</evidence>
<evidence type="ECO:0000256" key="1">
    <source>
        <dbReference type="SAM" id="SignalP"/>
    </source>
</evidence>
<comment type="caution">
    <text evidence="2">The sequence shown here is derived from an EMBL/GenBank/DDBJ whole genome shotgun (WGS) entry which is preliminary data.</text>
</comment>
<dbReference type="RefSeq" id="WP_106135457.1">
    <property type="nucleotide sequence ID" value="NZ_PVTR01000018.1"/>
</dbReference>
<dbReference type="AlphaFoldDB" id="A0A2T0WDM8"/>